<dbReference type="HAMAP" id="MF_01114">
    <property type="entry name" value="RecX"/>
    <property type="match status" value="1"/>
</dbReference>
<dbReference type="InterPro" id="IPR003783">
    <property type="entry name" value="Regulatory_RecX"/>
</dbReference>
<dbReference type="PANTHER" id="PTHR33602">
    <property type="entry name" value="REGULATORY PROTEIN RECX FAMILY PROTEIN"/>
    <property type="match status" value="1"/>
</dbReference>
<dbReference type="GO" id="GO:0006282">
    <property type="term" value="P:regulation of DNA repair"/>
    <property type="evidence" value="ECO:0007669"/>
    <property type="project" value="InterPro"/>
</dbReference>
<accession>A0AAF0ZK80</accession>
<dbReference type="Gene3D" id="1.10.10.10">
    <property type="entry name" value="Winged helix-like DNA-binding domain superfamily/Winged helix DNA-binding domain"/>
    <property type="match status" value="2"/>
</dbReference>
<dbReference type="InterPro" id="IPR053924">
    <property type="entry name" value="RecX_HTH_2nd"/>
</dbReference>
<feature type="domain" description="RecX third three-helical" evidence="6">
    <location>
        <begin position="283"/>
        <end position="326"/>
    </location>
</feature>
<gene>
    <name evidence="7" type="ORF">MTR67_033409</name>
</gene>
<evidence type="ECO:0000256" key="4">
    <source>
        <dbReference type="ARBA" id="ARBA00022490"/>
    </source>
</evidence>
<organism evidence="7 8">
    <name type="scientific">Solanum verrucosum</name>
    <dbReference type="NCBI Taxonomy" id="315347"/>
    <lineage>
        <taxon>Eukaryota</taxon>
        <taxon>Viridiplantae</taxon>
        <taxon>Streptophyta</taxon>
        <taxon>Embryophyta</taxon>
        <taxon>Tracheophyta</taxon>
        <taxon>Spermatophyta</taxon>
        <taxon>Magnoliopsida</taxon>
        <taxon>eudicotyledons</taxon>
        <taxon>Gunneridae</taxon>
        <taxon>Pentapetalae</taxon>
        <taxon>asterids</taxon>
        <taxon>lamiids</taxon>
        <taxon>Solanales</taxon>
        <taxon>Solanaceae</taxon>
        <taxon>Solanoideae</taxon>
        <taxon>Solaneae</taxon>
        <taxon>Solanum</taxon>
    </lineage>
</organism>
<dbReference type="GO" id="GO:0005737">
    <property type="term" value="C:cytoplasm"/>
    <property type="evidence" value="ECO:0007669"/>
    <property type="project" value="UniProtKB-SubCell"/>
</dbReference>
<evidence type="ECO:0000256" key="3">
    <source>
        <dbReference type="ARBA" id="ARBA00018111"/>
    </source>
</evidence>
<comment type="similarity">
    <text evidence="2">Belongs to the RecX family.</text>
</comment>
<evidence type="ECO:0000259" key="6">
    <source>
        <dbReference type="Pfam" id="PF21981"/>
    </source>
</evidence>
<dbReference type="Pfam" id="PF02631">
    <property type="entry name" value="RecX_HTH2"/>
    <property type="match status" value="1"/>
</dbReference>
<dbReference type="InterPro" id="IPR036388">
    <property type="entry name" value="WH-like_DNA-bd_sf"/>
</dbReference>
<evidence type="ECO:0000259" key="5">
    <source>
        <dbReference type="Pfam" id="PF02631"/>
    </source>
</evidence>
<feature type="domain" description="RecX second three-helical" evidence="5">
    <location>
        <begin position="215"/>
        <end position="255"/>
    </location>
</feature>
<evidence type="ECO:0000256" key="2">
    <source>
        <dbReference type="ARBA" id="ARBA00009695"/>
    </source>
</evidence>
<reference evidence="7" key="1">
    <citation type="submission" date="2023-08" db="EMBL/GenBank/DDBJ databases">
        <title>A de novo genome assembly of Solanum verrucosum Schlechtendal, a Mexican diploid species geographically isolated from the other diploid A-genome species in potato relatives.</title>
        <authorList>
            <person name="Hosaka K."/>
        </authorList>
    </citation>
    <scope>NUCLEOTIDE SEQUENCE</scope>
    <source>
        <tissue evidence="7">Young leaves</tissue>
    </source>
</reference>
<dbReference type="Proteomes" id="UP001234989">
    <property type="component" value="Chromosome 7"/>
</dbReference>
<keyword evidence="4" id="KW-0963">Cytoplasm</keyword>
<proteinExistence type="inferred from homology"/>
<sequence>MHNIVQESFLALLPNKNVPSPSSGKQNMALCFIVKASIQLHSRAIIIPWVQKFSAISCSRGRDYSAFPVRHIPKRSNDCQESESALPKKHSLDREKHSFLNRNVQETEFSVGGGLKYGDIPFHSKSQNHNQKLITSLDDEVEWGKEDEVDEDFVLEHGIVETDKARQDAETIAVRLLASRALTAVELKKKLLGRKFTVNVVNAVITDFHTRGLINDGLYAEMFSRSRWSSSSWGPRRIKQALIKKGVSEVDANNAIKMVFKNNEAGEEQESTESGHAISKPSLDQLFVQASKQWLKGQGVPREKRKARIIRWLQYRGFDWSVVSFILKKLESSYPQ</sequence>
<protein>
    <recommendedName>
        <fullName evidence="3">Regulatory protein RecX</fullName>
    </recommendedName>
</protein>
<comment type="subcellular location">
    <subcellularLocation>
        <location evidence="1">Cytoplasm</location>
    </subcellularLocation>
</comment>
<evidence type="ECO:0000313" key="8">
    <source>
        <dbReference type="Proteomes" id="UP001234989"/>
    </source>
</evidence>
<dbReference type="Pfam" id="PF21981">
    <property type="entry name" value="RecX_HTH3"/>
    <property type="match status" value="1"/>
</dbReference>
<evidence type="ECO:0000256" key="1">
    <source>
        <dbReference type="ARBA" id="ARBA00004496"/>
    </source>
</evidence>
<dbReference type="PANTHER" id="PTHR33602:SF1">
    <property type="entry name" value="REGULATORY PROTEIN RECX FAMILY PROTEIN"/>
    <property type="match status" value="1"/>
</dbReference>
<evidence type="ECO:0000313" key="7">
    <source>
        <dbReference type="EMBL" id="WMV40024.1"/>
    </source>
</evidence>
<name>A0AAF0ZK80_SOLVR</name>
<dbReference type="InterPro" id="IPR053925">
    <property type="entry name" value="RecX_HTH_3rd"/>
</dbReference>
<dbReference type="AlphaFoldDB" id="A0AAF0ZK80"/>
<keyword evidence="8" id="KW-1185">Reference proteome</keyword>
<dbReference type="EMBL" id="CP133618">
    <property type="protein sequence ID" value="WMV40024.1"/>
    <property type="molecule type" value="Genomic_DNA"/>
</dbReference>